<evidence type="ECO:0000313" key="1">
    <source>
        <dbReference type="EMBL" id="CAB0043757.1"/>
    </source>
</evidence>
<organism evidence="1 2">
    <name type="scientific">Trichogramma brassicae</name>
    <dbReference type="NCBI Taxonomy" id="86971"/>
    <lineage>
        <taxon>Eukaryota</taxon>
        <taxon>Metazoa</taxon>
        <taxon>Ecdysozoa</taxon>
        <taxon>Arthropoda</taxon>
        <taxon>Hexapoda</taxon>
        <taxon>Insecta</taxon>
        <taxon>Pterygota</taxon>
        <taxon>Neoptera</taxon>
        <taxon>Endopterygota</taxon>
        <taxon>Hymenoptera</taxon>
        <taxon>Apocrita</taxon>
        <taxon>Proctotrupomorpha</taxon>
        <taxon>Chalcidoidea</taxon>
        <taxon>Trichogrammatidae</taxon>
        <taxon>Trichogramma</taxon>
    </lineage>
</organism>
<keyword evidence="2" id="KW-1185">Reference proteome</keyword>
<name>A0A6H5J5B9_9HYME</name>
<proteinExistence type="predicted"/>
<dbReference type="InterPro" id="IPR036770">
    <property type="entry name" value="Ankyrin_rpt-contain_sf"/>
</dbReference>
<dbReference type="AlphaFoldDB" id="A0A6H5J5B9"/>
<dbReference type="SUPFAM" id="SSF48403">
    <property type="entry name" value="Ankyrin repeat"/>
    <property type="match status" value="1"/>
</dbReference>
<evidence type="ECO:0000313" key="2">
    <source>
        <dbReference type="Proteomes" id="UP000479190"/>
    </source>
</evidence>
<protein>
    <submittedName>
        <fullName evidence="1">Uncharacterized protein</fullName>
    </submittedName>
</protein>
<gene>
    <name evidence="1" type="ORF">TBRA_LOCUS15345</name>
</gene>
<dbReference type="Proteomes" id="UP000479190">
    <property type="component" value="Unassembled WGS sequence"/>
</dbReference>
<dbReference type="Gene3D" id="1.25.40.20">
    <property type="entry name" value="Ankyrin repeat-containing domain"/>
    <property type="match status" value="1"/>
</dbReference>
<reference evidence="1 2" key="1">
    <citation type="submission" date="2020-02" db="EMBL/GenBank/DDBJ databases">
        <authorList>
            <person name="Ferguson B K."/>
        </authorList>
    </citation>
    <scope>NUCLEOTIDE SEQUENCE [LARGE SCALE GENOMIC DNA]</scope>
</reference>
<accession>A0A6H5J5B9</accession>
<sequence>MSRFVFPTESFYGARFNPKINYASGIKLIRASGALLTIEILESAGYELEWSDALTVMKFFAKHRLFEENLEKRWYDDVMVANEAKNEMTFPNLSLYDLNRMRPEEAETLLIFDLGYTRKLWELPNRYTIKRGLMHEMEILLRVGVDPNSANDQKSTPLHLICTDDVSLIKHFLDTCKNIKTPVQVNAQDCKGKTPTASSTSRR</sequence>
<dbReference type="EMBL" id="CADCXV010001341">
    <property type="protein sequence ID" value="CAB0043757.1"/>
    <property type="molecule type" value="Genomic_DNA"/>
</dbReference>